<reference evidence="1 2" key="1">
    <citation type="journal article" date="2018" name="Sci. Rep.">
        <title>Genomic signatures of local adaptation to the degree of environmental predictability in rotifers.</title>
        <authorList>
            <person name="Franch-Gras L."/>
            <person name="Hahn C."/>
            <person name="Garcia-Roger E.M."/>
            <person name="Carmona M.J."/>
            <person name="Serra M."/>
            <person name="Gomez A."/>
        </authorList>
    </citation>
    <scope>NUCLEOTIDE SEQUENCE [LARGE SCALE GENOMIC DNA]</scope>
    <source>
        <strain evidence="1">HYR1</strain>
    </source>
</reference>
<evidence type="ECO:0000313" key="2">
    <source>
        <dbReference type="Proteomes" id="UP000276133"/>
    </source>
</evidence>
<organism evidence="1 2">
    <name type="scientific">Brachionus plicatilis</name>
    <name type="common">Marine rotifer</name>
    <name type="synonym">Brachionus muelleri</name>
    <dbReference type="NCBI Taxonomy" id="10195"/>
    <lineage>
        <taxon>Eukaryota</taxon>
        <taxon>Metazoa</taxon>
        <taxon>Spiralia</taxon>
        <taxon>Gnathifera</taxon>
        <taxon>Rotifera</taxon>
        <taxon>Eurotatoria</taxon>
        <taxon>Monogononta</taxon>
        <taxon>Pseudotrocha</taxon>
        <taxon>Ploima</taxon>
        <taxon>Brachionidae</taxon>
        <taxon>Brachionus</taxon>
    </lineage>
</organism>
<proteinExistence type="predicted"/>
<keyword evidence="2" id="KW-1185">Reference proteome</keyword>
<evidence type="ECO:0000313" key="1">
    <source>
        <dbReference type="EMBL" id="RNA22503.1"/>
    </source>
</evidence>
<name>A0A3M7RFZ9_BRAPC</name>
<dbReference type="AlphaFoldDB" id="A0A3M7RFZ9"/>
<comment type="caution">
    <text evidence="1">The sequence shown here is derived from an EMBL/GenBank/DDBJ whole genome shotgun (WGS) entry which is preliminary data.</text>
</comment>
<dbReference type="Proteomes" id="UP000276133">
    <property type="component" value="Unassembled WGS sequence"/>
</dbReference>
<sequence length="91" mass="10389">MKFGKKATSRAPSVTRFRLNKHIMNKKKYIEKIKQPHKGVDILTNLDVKSRLYSSTNLAISGKRRSVMDSNLFLSSERSVLLVRKGDAQLI</sequence>
<gene>
    <name evidence="1" type="ORF">BpHYR1_016892</name>
</gene>
<dbReference type="EMBL" id="REGN01003439">
    <property type="protein sequence ID" value="RNA22503.1"/>
    <property type="molecule type" value="Genomic_DNA"/>
</dbReference>
<accession>A0A3M7RFZ9</accession>
<protein>
    <submittedName>
        <fullName evidence="1">Uncharacterized protein</fullName>
    </submittedName>
</protein>